<evidence type="ECO:0000256" key="9">
    <source>
        <dbReference type="SAM" id="MobiDB-lite"/>
    </source>
</evidence>
<feature type="region of interest" description="Disordered" evidence="9">
    <location>
        <begin position="331"/>
        <end position="350"/>
    </location>
</feature>
<keyword evidence="10" id="KW-1133">Transmembrane helix</keyword>
<protein>
    <recommendedName>
        <fullName evidence="2">histidine kinase</fullName>
        <ecNumber evidence="2">2.7.13.3</ecNumber>
    </recommendedName>
</protein>
<name>A0ABQ4E1G6_9ACTN</name>
<feature type="transmembrane region" description="Helical" evidence="10">
    <location>
        <begin position="21"/>
        <end position="40"/>
    </location>
</feature>
<dbReference type="Gene3D" id="3.30.565.10">
    <property type="entry name" value="Histidine kinase-like ATPase, C-terminal domain"/>
    <property type="match status" value="1"/>
</dbReference>
<evidence type="ECO:0000256" key="1">
    <source>
        <dbReference type="ARBA" id="ARBA00000085"/>
    </source>
</evidence>
<dbReference type="Gene3D" id="1.20.5.1930">
    <property type="match status" value="1"/>
</dbReference>
<evidence type="ECO:0000256" key="4">
    <source>
        <dbReference type="ARBA" id="ARBA00022679"/>
    </source>
</evidence>
<evidence type="ECO:0000256" key="2">
    <source>
        <dbReference type="ARBA" id="ARBA00012438"/>
    </source>
</evidence>
<evidence type="ECO:0000256" key="7">
    <source>
        <dbReference type="ARBA" id="ARBA00022840"/>
    </source>
</evidence>
<evidence type="ECO:0000256" key="6">
    <source>
        <dbReference type="ARBA" id="ARBA00022777"/>
    </source>
</evidence>
<keyword evidence="5" id="KW-0547">Nucleotide-binding</keyword>
<evidence type="ECO:0000256" key="10">
    <source>
        <dbReference type="SAM" id="Phobius"/>
    </source>
</evidence>
<sequence>MTDLWRRLPDRWRRYDVTVRDLPLALLLVVGSLLPALHGYGTRVGDLPNRPFDALAVAAVALECLPLALRRRWPAVCLALVCLGFAVDQLRGYHAFAGTALPIALLSAGLHLDRHRHATAIALSVAYVPLAVALDRAGAPERPVGFVTFYLALAVAWGIGAWLRSTRAAEAERRRHVAETSRAAERTRIARELHDVVTHHVTAMVVQAEAARYLTAVPERLDQTLTAVTDTGRRAITDLRHLLDLLNPDHGTEPVSPSVGELHALVDQTRRAGQPVEFTEEGGPRETVGSAQAAAYRVVQEALTNALKYAHGSRTVVHVQHGAREITVEVSTDAPGSPAGSPGGSGRGLRGLRERVGVLGGEFSAGGRPDGGFVVRARIPGGNPG</sequence>
<feature type="transmembrane region" description="Helical" evidence="10">
    <location>
        <begin position="146"/>
        <end position="163"/>
    </location>
</feature>
<feature type="domain" description="Histidine kinase/HSP90-like ATPase" evidence="11">
    <location>
        <begin position="293"/>
        <end position="380"/>
    </location>
</feature>
<dbReference type="CDD" id="cd16917">
    <property type="entry name" value="HATPase_UhpB-NarQ-NarX-like"/>
    <property type="match status" value="1"/>
</dbReference>
<keyword evidence="3" id="KW-0597">Phosphoprotein</keyword>
<keyword evidence="7" id="KW-0067">ATP-binding</keyword>
<evidence type="ECO:0000313" key="15">
    <source>
        <dbReference type="Proteomes" id="UP000646749"/>
    </source>
</evidence>
<evidence type="ECO:0000259" key="11">
    <source>
        <dbReference type="Pfam" id="PF02518"/>
    </source>
</evidence>
<feature type="domain" description="Signal transduction histidine kinase subgroup 3 dimerisation and phosphoacceptor" evidence="12">
    <location>
        <begin position="185"/>
        <end position="249"/>
    </location>
</feature>
<keyword evidence="15" id="KW-1185">Reference proteome</keyword>
<dbReference type="InterPro" id="IPR003594">
    <property type="entry name" value="HATPase_dom"/>
</dbReference>
<dbReference type="PANTHER" id="PTHR24421:SF10">
    <property type="entry name" value="NITRATE_NITRITE SENSOR PROTEIN NARQ"/>
    <property type="match status" value="1"/>
</dbReference>
<keyword evidence="4" id="KW-0808">Transferase</keyword>
<evidence type="ECO:0000256" key="8">
    <source>
        <dbReference type="ARBA" id="ARBA00023012"/>
    </source>
</evidence>
<dbReference type="Pfam" id="PF23539">
    <property type="entry name" value="DUF7134"/>
    <property type="match status" value="1"/>
</dbReference>
<dbReference type="InterPro" id="IPR011712">
    <property type="entry name" value="Sig_transdc_His_kin_sub3_dim/P"/>
</dbReference>
<dbReference type="EC" id="2.7.13.3" evidence="2"/>
<evidence type="ECO:0000259" key="12">
    <source>
        <dbReference type="Pfam" id="PF07730"/>
    </source>
</evidence>
<accession>A0ABQ4E1G6</accession>
<reference evidence="14 15" key="1">
    <citation type="submission" date="2021-01" db="EMBL/GenBank/DDBJ databases">
        <title>Whole genome shotgun sequence of Plantactinospora endophytica NBRC 110450.</title>
        <authorList>
            <person name="Komaki H."/>
            <person name="Tamura T."/>
        </authorList>
    </citation>
    <scope>NUCLEOTIDE SEQUENCE [LARGE SCALE GENOMIC DNA]</scope>
    <source>
        <strain evidence="14 15">NBRC 110450</strain>
    </source>
</reference>
<organism evidence="14 15">
    <name type="scientific">Plantactinospora endophytica</name>
    <dbReference type="NCBI Taxonomy" id="673535"/>
    <lineage>
        <taxon>Bacteria</taxon>
        <taxon>Bacillati</taxon>
        <taxon>Actinomycetota</taxon>
        <taxon>Actinomycetes</taxon>
        <taxon>Micromonosporales</taxon>
        <taxon>Micromonosporaceae</taxon>
        <taxon>Plantactinospora</taxon>
    </lineage>
</organism>
<dbReference type="InterPro" id="IPR036890">
    <property type="entry name" value="HATPase_C_sf"/>
</dbReference>
<keyword evidence="8" id="KW-0902">Two-component regulatory system</keyword>
<keyword evidence="10" id="KW-0812">Transmembrane</keyword>
<keyword evidence="6 14" id="KW-0418">Kinase</keyword>
<dbReference type="Pfam" id="PF02518">
    <property type="entry name" value="HATPase_c"/>
    <property type="match status" value="1"/>
</dbReference>
<feature type="domain" description="DUF7134" evidence="13">
    <location>
        <begin position="11"/>
        <end position="165"/>
    </location>
</feature>
<dbReference type="EMBL" id="BONW01000016">
    <property type="protein sequence ID" value="GIG88569.1"/>
    <property type="molecule type" value="Genomic_DNA"/>
</dbReference>
<dbReference type="InterPro" id="IPR055558">
    <property type="entry name" value="DUF7134"/>
</dbReference>
<dbReference type="PANTHER" id="PTHR24421">
    <property type="entry name" value="NITRATE/NITRITE SENSOR PROTEIN NARX-RELATED"/>
    <property type="match status" value="1"/>
</dbReference>
<comment type="caution">
    <text evidence="14">The sequence shown here is derived from an EMBL/GenBank/DDBJ whole genome shotgun (WGS) entry which is preliminary data.</text>
</comment>
<dbReference type="SUPFAM" id="SSF55874">
    <property type="entry name" value="ATPase domain of HSP90 chaperone/DNA topoisomerase II/histidine kinase"/>
    <property type="match status" value="1"/>
</dbReference>
<feature type="transmembrane region" description="Helical" evidence="10">
    <location>
        <begin position="116"/>
        <end position="134"/>
    </location>
</feature>
<dbReference type="RefSeq" id="WP_203867080.1">
    <property type="nucleotide sequence ID" value="NZ_BONW01000016.1"/>
</dbReference>
<evidence type="ECO:0000313" key="14">
    <source>
        <dbReference type="EMBL" id="GIG88569.1"/>
    </source>
</evidence>
<proteinExistence type="predicted"/>
<gene>
    <name evidence="14" type="ORF">Pen02_35050</name>
</gene>
<dbReference type="Pfam" id="PF07730">
    <property type="entry name" value="HisKA_3"/>
    <property type="match status" value="1"/>
</dbReference>
<keyword evidence="10" id="KW-0472">Membrane</keyword>
<evidence type="ECO:0000259" key="13">
    <source>
        <dbReference type="Pfam" id="PF23539"/>
    </source>
</evidence>
<dbReference type="InterPro" id="IPR050482">
    <property type="entry name" value="Sensor_HK_TwoCompSys"/>
</dbReference>
<evidence type="ECO:0000256" key="3">
    <source>
        <dbReference type="ARBA" id="ARBA00022553"/>
    </source>
</evidence>
<dbReference type="GO" id="GO:0016301">
    <property type="term" value="F:kinase activity"/>
    <property type="evidence" value="ECO:0007669"/>
    <property type="project" value="UniProtKB-KW"/>
</dbReference>
<comment type="catalytic activity">
    <reaction evidence="1">
        <text>ATP + protein L-histidine = ADP + protein N-phospho-L-histidine.</text>
        <dbReference type="EC" id="2.7.13.3"/>
    </reaction>
</comment>
<dbReference type="Proteomes" id="UP000646749">
    <property type="component" value="Unassembled WGS sequence"/>
</dbReference>
<evidence type="ECO:0000256" key="5">
    <source>
        <dbReference type="ARBA" id="ARBA00022741"/>
    </source>
</evidence>